<organism evidence="4">
    <name type="scientific">Anopheles braziliensis</name>
    <dbReference type="NCBI Taxonomy" id="58242"/>
    <lineage>
        <taxon>Eukaryota</taxon>
        <taxon>Metazoa</taxon>
        <taxon>Ecdysozoa</taxon>
        <taxon>Arthropoda</taxon>
        <taxon>Hexapoda</taxon>
        <taxon>Insecta</taxon>
        <taxon>Pterygota</taxon>
        <taxon>Neoptera</taxon>
        <taxon>Endopterygota</taxon>
        <taxon>Diptera</taxon>
        <taxon>Nematocera</taxon>
        <taxon>Culicoidea</taxon>
        <taxon>Culicidae</taxon>
        <taxon>Anophelinae</taxon>
        <taxon>Anopheles</taxon>
    </lineage>
</organism>
<proteinExistence type="inferred from homology"/>
<dbReference type="GO" id="GO:0016020">
    <property type="term" value="C:membrane"/>
    <property type="evidence" value="ECO:0007669"/>
    <property type="project" value="GOC"/>
</dbReference>
<reference evidence="4" key="1">
    <citation type="submission" date="2018-01" db="EMBL/GenBank/DDBJ databases">
        <title>An insight into the sialome of Amazonian anophelines.</title>
        <authorList>
            <person name="Ribeiro J.M."/>
            <person name="Scarpassa V."/>
            <person name="Calvo E."/>
        </authorList>
    </citation>
    <scope>NUCLEOTIDE SEQUENCE</scope>
    <source>
        <tissue evidence="4">Salivary glands</tissue>
    </source>
</reference>
<evidence type="ECO:0000256" key="2">
    <source>
        <dbReference type="ARBA" id="ARBA00012176"/>
    </source>
</evidence>
<keyword evidence="3" id="KW-0472">Membrane</keyword>
<dbReference type="GO" id="GO:0005783">
    <property type="term" value="C:endoplasmic reticulum"/>
    <property type="evidence" value="ECO:0007669"/>
    <property type="project" value="TreeGrafter"/>
</dbReference>
<sequence>MNHPSTPPDGNDSSAPASTLYDTLSGFMFTSFASLRSLALHTEDQPGQHQQHQQQKPGVVALLETLYRTALLYLDETLDHIALVLLVYSLLCIVLYRLLFRTGSGSALGRRWWLLRRSHIPACQRALLVTAHPDDEVMFFGPTILELRRRQCRVFVLCLSEGNHEGQGAVRRQELWDACESMGVRPEDITLVDATHLQDDPAAEWKTVTIANQVLRQIESLDVQLLITFDKDGVSGHPNHCAIYYATASLCLSGLIPNTCKVLTLETVNLCRKYISLFDLPVTLLLSTNWVILNWRARRVVQSAMRLHGSQMVWFRKLYIVFSRYMVINSLREINKSDVEFEILDT</sequence>
<evidence type="ECO:0000256" key="3">
    <source>
        <dbReference type="SAM" id="Phobius"/>
    </source>
</evidence>
<dbReference type="Pfam" id="PF02585">
    <property type="entry name" value="PIG-L"/>
    <property type="match status" value="1"/>
</dbReference>
<dbReference type="PANTHER" id="PTHR12993:SF11">
    <property type="entry name" value="N-ACETYLGLUCOSAMINYL-PHOSPHATIDYLINOSITOL DE-N-ACETYLASE"/>
    <property type="match status" value="1"/>
</dbReference>
<dbReference type="GO" id="GO:0006506">
    <property type="term" value="P:GPI anchor biosynthetic process"/>
    <property type="evidence" value="ECO:0007669"/>
    <property type="project" value="UniProtKB-UniPathway"/>
</dbReference>
<keyword evidence="3" id="KW-1133">Transmembrane helix</keyword>
<comment type="similarity">
    <text evidence="1">Belongs to the PIGL family.</text>
</comment>
<keyword evidence="3" id="KW-0812">Transmembrane</keyword>
<protein>
    <recommendedName>
        <fullName evidence="2">N-acetylglucosaminylphosphatidylinositol deacetylase</fullName>
        <ecNumber evidence="2">3.5.1.89</ecNumber>
    </recommendedName>
</protein>
<dbReference type="EMBL" id="GGFM01003377">
    <property type="protein sequence ID" value="MBW24128.1"/>
    <property type="molecule type" value="Transcribed_RNA"/>
</dbReference>
<evidence type="ECO:0000256" key="1">
    <source>
        <dbReference type="ARBA" id="ARBA00006066"/>
    </source>
</evidence>
<evidence type="ECO:0000313" key="4">
    <source>
        <dbReference type="EMBL" id="MBW24128.1"/>
    </source>
</evidence>
<dbReference type="GO" id="GO:0000225">
    <property type="term" value="F:N-acetylglucosaminylphosphatidylinositol deacetylase activity"/>
    <property type="evidence" value="ECO:0007669"/>
    <property type="project" value="UniProtKB-EC"/>
</dbReference>
<dbReference type="SUPFAM" id="SSF102588">
    <property type="entry name" value="LmbE-like"/>
    <property type="match status" value="1"/>
</dbReference>
<feature type="transmembrane region" description="Helical" evidence="3">
    <location>
        <begin position="81"/>
        <end position="100"/>
    </location>
</feature>
<dbReference type="EC" id="3.5.1.89" evidence="2"/>
<dbReference type="UniPathway" id="UPA00196"/>
<dbReference type="InterPro" id="IPR024078">
    <property type="entry name" value="LmbE-like_dom_sf"/>
</dbReference>
<accession>A0A2M3Z6Q9</accession>
<dbReference type="Gene3D" id="3.40.50.10320">
    <property type="entry name" value="LmbE-like"/>
    <property type="match status" value="1"/>
</dbReference>
<name>A0A2M3Z6Q9_9DIPT</name>
<dbReference type="InterPro" id="IPR003737">
    <property type="entry name" value="GlcNAc_PI_deacetylase-related"/>
</dbReference>
<dbReference type="PANTHER" id="PTHR12993">
    <property type="entry name" value="N-ACETYLGLUCOSAMINYL-PHOSPHATIDYLINOSITOL DE-N-ACETYLASE-RELATED"/>
    <property type="match status" value="1"/>
</dbReference>
<dbReference type="AlphaFoldDB" id="A0A2M3Z6Q9"/>